<keyword evidence="2" id="KW-0808">Transferase</keyword>
<accession>A0A6N6VG08</accession>
<organism evidence="2 3">
    <name type="scientific">Parvibaculum sedimenti</name>
    <dbReference type="NCBI Taxonomy" id="2608632"/>
    <lineage>
        <taxon>Bacteria</taxon>
        <taxon>Pseudomonadati</taxon>
        <taxon>Pseudomonadota</taxon>
        <taxon>Alphaproteobacteria</taxon>
        <taxon>Hyphomicrobiales</taxon>
        <taxon>Parvibaculaceae</taxon>
        <taxon>Parvibaculum</taxon>
    </lineage>
</organism>
<reference evidence="2 3" key="1">
    <citation type="submission" date="2019-09" db="EMBL/GenBank/DDBJ databases">
        <title>Parvibaculum sedimenti sp. nov., isolated from sediment.</title>
        <authorList>
            <person name="Wang Y."/>
        </authorList>
    </citation>
    <scope>NUCLEOTIDE SEQUENCE [LARGE SCALE GENOMIC DNA]</scope>
    <source>
        <strain evidence="2 3">HXT-9</strain>
    </source>
</reference>
<dbReference type="EMBL" id="WESC01000018">
    <property type="protein sequence ID" value="KAB7738622.1"/>
    <property type="molecule type" value="Genomic_DNA"/>
</dbReference>
<dbReference type="AlphaFoldDB" id="A0A6N6VG08"/>
<protein>
    <submittedName>
        <fullName evidence="2">Glycosyltransferase</fullName>
    </submittedName>
</protein>
<dbReference type="InterPro" id="IPR029044">
    <property type="entry name" value="Nucleotide-diphossugar_trans"/>
</dbReference>
<evidence type="ECO:0000313" key="3">
    <source>
        <dbReference type="Proteomes" id="UP000468901"/>
    </source>
</evidence>
<keyword evidence="3" id="KW-1185">Reference proteome</keyword>
<gene>
    <name evidence="2" type="ORF">F2P47_15985</name>
</gene>
<dbReference type="Gene3D" id="3.90.550.10">
    <property type="entry name" value="Spore Coat Polysaccharide Biosynthesis Protein SpsA, Chain A"/>
    <property type="match status" value="1"/>
</dbReference>
<evidence type="ECO:0000259" key="1">
    <source>
        <dbReference type="Pfam" id="PF00535"/>
    </source>
</evidence>
<feature type="domain" description="Glycosyltransferase 2-like" evidence="1">
    <location>
        <begin position="18"/>
        <end position="137"/>
    </location>
</feature>
<dbReference type="SUPFAM" id="SSF53448">
    <property type="entry name" value="Nucleotide-diphospho-sugar transferases"/>
    <property type="match status" value="1"/>
</dbReference>
<dbReference type="PANTHER" id="PTHR43179:SF7">
    <property type="entry name" value="RHAMNOSYLTRANSFERASE WBBL"/>
    <property type="match status" value="1"/>
</dbReference>
<dbReference type="CDD" id="cd04186">
    <property type="entry name" value="GT_2_like_c"/>
    <property type="match status" value="1"/>
</dbReference>
<dbReference type="Proteomes" id="UP000468901">
    <property type="component" value="Unassembled WGS sequence"/>
</dbReference>
<sequence>MVSMRVETADHWERNINVIIVTFNSAAVVRDAVRSLPRGMNVIVVDNASADQSVLVAGAEGARCITCDSNIGFGRASNLGAARSSAEFILFLNPDAVLGEHALEAMYRAAMRFPDAAIVGPRLIDGEGRTCLRYSSILHPLSDDALNAPCEPEGVCCMPLLTGAALLCRRSAFEQVGGFDENIFLYYEDDDLCLRLRRAGWSLLYEPEAEVFHGSGRSSPQTSAIARFKSAQRLLSRFYIAKKYALPFEPGYERRKALKRLAISVVKCDRLRFASALGRLGALAQLNDGATGQTPAQCFNSGRAQSSRHHAAGNPALTPTAELDRLI</sequence>
<comment type="caution">
    <text evidence="2">The sequence shown here is derived from an EMBL/GenBank/DDBJ whole genome shotgun (WGS) entry which is preliminary data.</text>
</comment>
<dbReference type="GO" id="GO:0016740">
    <property type="term" value="F:transferase activity"/>
    <property type="evidence" value="ECO:0007669"/>
    <property type="project" value="UniProtKB-KW"/>
</dbReference>
<dbReference type="Pfam" id="PF00535">
    <property type="entry name" value="Glycos_transf_2"/>
    <property type="match status" value="1"/>
</dbReference>
<dbReference type="InterPro" id="IPR001173">
    <property type="entry name" value="Glyco_trans_2-like"/>
</dbReference>
<proteinExistence type="predicted"/>
<name>A0A6N6VG08_9HYPH</name>
<dbReference type="PANTHER" id="PTHR43179">
    <property type="entry name" value="RHAMNOSYLTRANSFERASE WBBL"/>
    <property type="match status" value="1"/>
</dbReference>
<evidence type="ECO:0000313" key="2">
    <source>
        <dbReference type="EMBL" id="KAB7738622.1"/>
    </source>
</evidence>